<comment type="caution">
    <text evidence="1">The sequence shown here is derived from an EMBL/GenBank/DDBJ whole genome shotgun (WGS) entry which is preliminary data.</text>
</comment>
<dbReference type="EMBL" id="JASBWV010000014">
    <property type="protein sequence ID" value="KAJ9122648.1"/>
    <property type="molecule type" value="Genomic_DNA"/>
</dbReference>
<organism evidence="1 2">
    <name type="scientific">Naganishia onofrii</name>
    <dbReference type="NCBI Taxonomy" id="1851511"/>
    <lineage>
        <taxon>Eukaryota</taxon>
        <taxon>Fungi</taxon>
        <taxon>Dikarya</taxon>
        <taxon>Basidiomycota</taxon>
        <taxon>Agaricomycotina</taxon>
        <taxon>Tremellomycetes</taxon>
        <taxon>Filobasidiales</taxon>
        <taxon>Filobasidiaceae</taxon>
        <taxon>Naganishia</taxon>
    </lineage>
</organism>
<keyword evidence="2" id="KW-1185">Reference proteome</keyword>
<dbReference type="Proteomes" id="UP001234202">
    <property type="component" value="Unassembled WGS sequence"/>
</dbReference>
<evidence type="ECO:0000313" key="1">
    <source>
        <dbReference type="EMBL" id="KAJ9122648.1"/>
    </source>
</evidence>
<accession>A0ACC2XF33</accession>
<name>A0ACC2XF33_9TREE</name>
<reference evidence="1" key="1">
    <citation type="submission" date="2023-04" db="EMBL/GenBank/DDBJ databases">
        <title>Draft Genome sequencing of Naganishia species isolated from polar environments using Oxford Nanopore Technology.</title>
        <authorList>
            <person name="Leo P."/>
            <person name="Venkateswaran K."/>
        </authorList>
    </citation>
    <scope>NUCLEOTIDE SEQUENCE</scope>
    <source>
        <strain evidence="1">DBVPG 5303</strain>
    </source>
</reference>
<gene>
    <name evidence="1" type="ORF">QFC24_004076</name>
</gene>
<sequence length="264" mass="28215">MIDILDRVSGLLIVLSVCWKCREELRGLLEAARSLDEFPGDCQEELHEGNGSQNEQFGKNTTNDASTPLPAATEAASNNTISLPTEEDDFTSTTYRPSTLTTPSPPVSEIAPIRKGKDKEPIRYASPSFRSSATTVRVPASSPASPTVTPSPIECTTSKVVPKSTAISPSWAFPPYQNAAFNPAHQLKRATFSFGAAGFVGPRPSAAATPETCTRAVDSAEPVKSPWLKRSKKEKVVKETLVLEVVRSQEAASAFGSSSAFGEL</sequence>
<protein>
    <submittedName>
        <fullName evidence="1">Uncharacterized protein</fullName>
    </submittedName>
</protein>
<evidence type="ECO:0000313" key="2">
    <source>
        <dbReference type="Proteomes" id="UP001234202"/>
    </source>
</evidence>
<proteinExistence type="predicted"/>